<proteinExistence type="predicted"/>
<name>A0A7Z9BY77_9CYAN</name>
<dbReference type="EMBL" id="CZCS02000206">
    <property type="protein sequence ID" value="VXD22182.1"/>
    <property type="molecule type" value="Genomic_DNA"/>
</dbReference>
<sequence length="42" mass="5000">MGIENPELLFYALKVLNFKIKLQNSEEIYAESGLEWYSFSRK</sequence>
<comment type="caution">
    <text evidence="1">The sequence shown here is derived from an EMBL/GenBank/DDBJ whole genome shotgun (WGS) entry which is preliminary data.</text>
</comment>
<reference evidence="1" key="1">
    <citation type="submission" date="2019-10" db="EMBL/GenBank/DDBJ databases">
        <authorList>
            <consortium name="Genoscope - CEA"/>
            <person name="William W."/>
        </authorList>
    </citation>
    <scope>NUCLEOTIDE SEQUENCE [LARGE SCALE GENOMIC DNA]</scope>
    <source>
        <strain evidence="1">BBR_PRJEB10994</strain>
    </source>
</reference>
<evidence type="ECO:0000313" key="2">
    <source>
        <dbReference type="Proteomes" id="UP000182190"/>
    </source>
</evidence>
<keyword evidence="2" id="KW-1185">Reference proteome</keyword>
<protein>
    <submittedName>
        <fullName evidence="1">Uncharacterized protein</fullName>
    </submittedName>
</protein>
<gene>
    <name evidence="1" type="ORF">PL9631_640013</name>
</gene>
<evidence type="ECO:0000313" key="1">
    <source>
        <dbReference type="EMBL" id="VXD22182.1"/>
    </source>
</evidence>
<accession>A0A7Z9BY77</accession>
<organism evidence="1 2">
    <name type="scientific">Planktothrix paucivesiculata PCC 9631</name>
    <dbReference type="NCBI Taxonomy" id="671071"/>
    <lineage>
        <taxon>Bacteria</taxon>
        <taxon>Bacillati</taxon>
        <taxon>Cyanobacteriota</taxon>
        <taxon>Cyanophyceae</taxon>
        <taxon>Oscillatoriophycideae</taxon>
        <taxon>Oscillatoriales</taxon>
        <taxon>Microcoleaceae</taxon>
        <taxon>Planktothrix</taxon>
    </lineage>
</organism>
<dbReference type="AlphaFoldDB" id="A0A7Z9BY77"/>
<dbReference type="Proteomes" id="UP000182190">
    <property type="component" value="Unassembled WGS sequence"/>
</dbReference>